<evidence type="ECO:0000313" key="1">
    <source>
        <dbReference type="EMBL" id="MBU4634043.1"/>
    </source>
</evidence>
<dbReference type="AlphaFoldDB" id="A0AAJ1E391"/>
<dbReference type="RefSeq" id="WP_216310882.1">
    <property type="nucleotide sequence ID" value="NZ_JAEEFW010000005.1"/>
</dbReference>
<reference evidence="1" key="1">
    <citation type="submission" date="2020-12" db="EMBL/GenBank/DDBJ databases">
        <title>Generalized mutagenesis with transposon Tn5. A laboratory procedure for the identification of genes responsible for a bacterial phenotype and its regulation, illustrated with phenazine production in Pseudomonas chlororaphis.</title>
        <authorList>
            <person name="Muzio F."/>
            <person name="Sobrero P."/>
            <person name="Agaras B."/>
            <person name="Valverde C."/>
        </authorList>
    </citation>
    <scope>NUCLEOTIDE SEQUENCE</scope>
    <source>
        <strain evidence="1">SMMP3</strain>
    </source>
</reference>
<sequence>MSLKNVSIRLEQRCQVKHLLVFQHQSGSYRSLLPVITEHVRTNLDYGPEGQYEFFRARATHPGAVNANFHSFHNQVSVTVCHVTKMVKFGPIGQLIMAQRGIGLGPSLMARVVGWLTAQRIPDYGIEPGSLSPVDASTEKDRLQRNRFYLAFGFRLSNWNGTQTSLEVVEGSFTADKVGDLSVPTRYQDRLQDWPSFELNLRDERWQGVENLSEHKLIDEWTYGKSWFGRKLLKFWGWPIRYATRHLHPLKPWETRS</sequence>
<name>A0AAJ1E391_9PSED</name>
<proteinExistence type="predicted"/>
<gene>
    <name evidence="1" type="ORF">I8747_14690</name>
</gene>
<accession>A0AAJ1E391</accession>
<evidence type="ECO:0000313" key="2">
    <source>
        <dbReference type="Proteomes" id="UP000787568"/>
    </source>
</evidence>
<comment type="caution">
    <text evidence="1">The sequence shown here is derived from an EMBL/GenBank/DDBJ whole genome shotgun (WGS) entry which is preliminary data.</text>
</comment>
<dbReference type="Proteomes" id="UP000787568">
    <property type="component" value="Unassembled WGS sequence"/>
</dbReference>
<dbReference type="EMBL" id="JAEEFW010000005">
    <property type="protein sequence ID" value="MBU4634043.1"/>
    <property type="molecule type" value="Genomic_DNA"/>
</dbReference>
<protein>
    <submittedName>
        <fullName evidence="1">Uncharacterized protein</fullName>
    </submittedName>
</protein>
<organism evidence="1 2">
    <name type="scientific">Pseudomonas chlororaphis subsp. aurantiaca</name>
    <dbReference type="NCBI Taxonomy" id="86192"/>
    <lineage>
        <taxon>Bacteria</taxon>
        <taxon>Pseudomonadati</taxon>
        <taxon>Pseudomonadota</taxon>
        <taxon>Gammaproteobacteria</taxon>
        <taxon>Pseudomonadales</taxon>
        <taxon>Pseudomonadaceae</taxon>
        <taxon>Pseudomonas</taxon>
    </lineage>
</organism>